<protein>
    <submittedName>
        <fullName evidence="1">Uncharacterized protein</fullName>
    </submittedName>
</protein>
<comment type="caution">
    <text evidence="1">The sequence shown here is derived from an EMBL/GenBank/DDBJ whole genome shotgun (WGS) entry which is preliminary data.</text>
</comment>
<evidence type="ECO:0000313" key="2">
    <source>
        <dbReference type="Proteomes" id="UP000831701"/>
    </source>
</evidence>
<name>A0ACB8XAC8_9TELE</name>
<sequence>MEVQEKVQVLRKSWKLKRTRQSGCVNLELASQREAQQIEASSMARKQDEIDLADSILMPVFSGDPDPESALPPVPYEDAKKEKPAVTRTGKSALDFSRLFKLEVDASTALQSPLRRNWSRATRWTQSGFYLLSFALTSPIQSAKPPGAGSFEKDSSCPSPGRLLWEFKLEDYDADVRPLLKLAWEVNTSMKTRDVEFEVRWLLISSEAAPPQFQHPKIISQAQTYARSLTEQQQEAHGPKLLGPQVVVMEVVPKVLQGFWLPPPTTSFNMPSQQLCTMALGVTKAVEDQGPHL</sequence>
<proteinExistence type="predicted"/>
<keyword evidence="2" id="KW-1185">Reference proteome</keyword>
<evidence type="ECO:0000313" key="1">
    <source>
        <dbReference type="EMBL" id="KAI3377096.1"/>
    </source>
</evidence>
<reference evidence="1" key="1">
    <citation type="submission" date="2022-04" db="EMBL/GenBank/DDBJ databases">
        <title>Jade perch genome.</title>
        <authorList>
            <person name="Chao B."/>
        </authorList>
    </citation>
    <scope>NUCLEOTIDE SEQUENCE</scope>
    <source>
        <strain evidence="1">CB-2022</strain>
    </source>
</reference>
<gene>
    <name evidence="1" type="ORF">L3Q82_000296</name>
</gene>
<dbReference type="Proteomes" id="UP000831701">
    <property type="component" value="Chromosome 1"/>
</dbReference>
<dbReference type="EMBL" id="CM041531">
    <property type="protein sequence ID" value="KAI3377096.1"/>
    <property type="molecule type" value="Genomic_DNA"/>
</dbReference>
<accession>A0ACB8XAC8</accession>
<organism evidence="1 2">
    <name type="scientific">Scortum barcoo</name>
    <name type="common">barcoo grunter</name>
    <dbReference type="NCBI Taxonomy" id="214431"/>
    <lineage>
        <taxon>Eukaryota</taxon>
        <taxon>Metazoa</taxon>
        <taxon>Chordata</taxon>
        <taxon>Craniata</taxon>
        <taxon>Vertebrata</taxon>
        <taxon>Euteleostomi</taxon>
        <taxon>Actinopterygii</taxon>
        <taxon>Neopterygii</taxon>
        <taxon>Teleostei</taxon>
        <taxon>Neoteleostei</taxon>
        <taxon>Acanthomorphata</taxon>
        <taxon>Eupercaria</taxon>
        <taxon>Centrarchiformes</taxon>
        <taxon>Terapontoidei</taxon>
        <taxon>Terapontidae</taxon>
        <taxon>Scortum</taxon>
    </lineage>
</organism>